<keyword evidence="3 7" id="KW-0812">Transmembrane</keyword>
<evidence type="ECO:0000259" key="9">
    <source>
        <dbReference type="Pfam" id="PF12704"/>
    </source>
</evidence>
<evidence type="ECO:0000259" key="8">
    <source>
        <dbReference type="Pfam" id="PF02687"/>
    </source>
</evidence>
<evidence type="ECO:0000256" key="7">
    <source>
        <dbReference type="SAM" id="Phobius"/>
    </source>
</evidence>
<sequence length="817" mass="86728">MFDTLINDVRYALRTLLARPGFSVAVVLTLALGIGANALVFSLIDGLFLKALPYRDDASLIDLSNRYALSGPQRAGVSIPDYIDRRDGVPALSGIALYTGASLNLSTEAGPQRLQALRATPSLFPTLGVDAALGRTFSEDEATIGNDKVIVLGNALWRNGFNADLDIVGRDLRIDGEKWRVVGVMPEDFMFPNRDFQLFVPFAFTEEQRGDRQRGHEFSGSVARLAPGADLAQVQAQCDAIIRRNAERIGAMGADGAGFRSFIESSGFTVSAQPLRSILAGEQAGTLLLLQGAVGLVLLIVCANIANLLLTRFSSRRKEISVRAALGAGRRRIARQLFLETAVLALLGGATGLVIAMGGARLVADSGLVPNWVEVGLNWRTIGFGFGLSMIAALMFGVLPIFSAVGSTSRLALREGGRFGGGGRAANRTRKVLVVVQLALAVTLLAGSGLMLRSFAKVLGEAPGFDSGGLLTAALTLPASRYAEGPAQIRGFEHILESVRRLPGIESVALSTQLPFDGRDGGASYRIAGRDDAGAPPHGHVLNVDPDYFNALRIPLLRGRAFSRADWDNAAKVVIIDEAFERKQFPAGDAIGSQLDMGRPSAPDLYTIIGVVGNAKYADLSAENREETYYFNFAETPTDSAMLTLRSTIPPAALVEPLRNAIHAVDVDLPLFDVKTMQERIDLSLSGRRVPMQLLGVFALIAMVLAGIGIYGVLAFAVTQRTGEFGVRMAIGADASRIRQHVISDGAILIGSGLGLGLIGAIALGLVLRSQLFGVGSIDPPSLALVVLLLGAIAFIACWLPARRAAATDPIDALRNE</sequence>
<accession>A0A1I4ZNN0</accession>
<evidence type="ECO:0000256" key="5">
    <source>
        <dbReference type="ARBA" id="ARBA00023136"/>
    </source>
</evidence>
<feature type="transmembrane region" description="Helical" evidence="7">
    <location>
        <begin position="780"/>
        <end position="800"/>
    </location>
</feature>
<feature type="transmembrane region" description="Helical" evidence="7">
    <location>
        <begin position="21"/>
        <end position="44"/>
    </location>
</feature>
<dbReference type="Proteomes" id="UP000198575">
    <property type="component" value="Unassembled WGS sequence"/>
</dbReference>
<comment type="subcellular location">
    <subcellularLocation>
        <location evidence="1">Cell membrane</location>
        <topology evidence="1">Multi-pass membrane protein</topology>
    </subcellularLocation>
</comment>
<keyword evidence="5 7" id="KW-0472">Membrane</keyword>
<feature type="domain" description="MacB-like periplasmic core" evidence="9">
    <location>
        <begin position="23"/>
        <end position="239"/>
    </location>
</feature>
<name>A0A1I4ZNN0_9GAMM</name>
<feature type="transmembrane region" description="Helical" evidence="7">
    <location>
        <begin position="432"/>
        <end position="452"/>
    </location>
</feature>
<keyword evidence="4 7" id="KW-1133">Transmembrane helix</keyword>
<comment type="similarity">
    <text evidence="6">Belongs to the ABC-4 integral membrane protein family.</text>
</comment>
<dbReference type="NCBIfam" id="TIGR03434">
    <property type="entry name" value="ADOP"/>
    <property type="match status" value="1"/>
</dbReference>
<evidence type="ECO:0000256" key="4">
    <source>
        <dbReference type="ARBA" id="ARBA00022989"/>
    </source>
</evidence>
<evidence type="ECO:0000313" key="11">
    <source>
        <dbReference type="Proteomes" id="UP000198575"/>
    </source>
</evidence>
<evidence type="ECO:0000256" key="2">
    <source>
        <dbReference type="ARBA" id="ARBA00022475"/>
    </source>
</evidence>
<proteinExistence type="inferred from homology"/>
<gene>
    <name evidence="10" type="ORF">SAMN05216289_12742</name>
</gene>
<dbReference type="Pfam" id="PF12704">
    <property type="entry name" value="MacB_PCD"/>
    <property type="match status" value="2"/>
</dbReference>
<dbReference type="GO" id="GO:0005886">
    <property type="term" value="C:plasma membrane"/>
    <property type="evidence" value="ECO:0007669"/>
    <property type="project" value="UniProtKB-SubCell"/>
</dbReference>
<dbReference type="InterPro" id="IPR003838">
    <property type="entry name" value="ABC3_permease_C"/>
</dbReference>
<dbReference type="InterPro" id="IPR025857">
    <property type="entry name" value="MacB_PCD"/>
</dbReference>
<evidence type="ECO:0000313" key="10">
    <source>
        <dbReference type="EMBL" id="SFN51822.1"/>
    </source>
</evidence>
<evidence type="ECO:0000256" key="6">
    <source>
        <dbReference type="ARBA" id="ARBA00038076"/>
    </source>
</evidence>
<keyword evidence="11" id="KW-1185">Reference proteome</keyword>
<feature type="transmembrane region" description="Helical" evidence="7">
    <location>
        <begin position="694"/>
        <end position="719"/>
    </location>
</feature>
<feature type="transmembrane region" description="Helical" evidence="7">
    <location>
        <begin position="287"/>
        <end position="310"/>
    </location>
</feature>
<evidence type="ECO:0000256" key="1">
    <source>
        <dbReference type="ARBA" id="ARBA00004651"/>
    </source>
</evidence>
<dbReference type="Pfam" id="PF02687">
    <property type="entry name" value="FtsX"/>
    <property type="match status" value="2"/>
</dbReference>
<dbReference type="InterPro" id="IPR017800">
    <property type="entry name" value="ADOP"/>
</dbReference>
<evidence type="ECO:0000256" key="3">
    <source>
        <dbReference type="ARBA" id="ARBA00022692"/>
    </source>
</evidence>
<feature type="transmembrane region" description="Helical" evidence="7">
    <location>
        <begin position="337"/>
        <end position="362"/>
    </location>
</feature>
<dbReference type="InterPro" id="IPR050250">
    <property type="entry name" value="Macrolide_Exporter_MacB"/>
</dbReference>
<dbReference type="AlphaFoldDB" id="A0A1I4ZNN0"/>
<feature type="domain" description="MacB-like periplasmic core" evidence="9">
    <location>
        <begin position="500"/>
        <end position="659"/>
    </location>
</feature>
<dbReference type="GO" id="GO:0022857">
    <property type="term" value="F:transmembrane transporter activity"/>
    <property type="evidence" value="ECO:0007669"/>
    <property type="project" value="TreeGrafter"/>
</dbReference>
<protein>
    <submittedName>
        <fullName evidence="10">Duplicated orphan permease</fullName>
    </submittedName>
</protein>
<dbReference type="PANTHER" id="PTHR30572:SF4">
    <property type="entry name" value="ABC TRANSPORTER PERMEASE YTRF"/>
    <property type="match status" value="1"/>
</dbReference>
<dbReference type="EMBL" id="FOVF01000027">
    <property type="protein sequence ID" value="SFN51822.1"/>
    <property type="molecule type" value="Genomic_DNA"/>
</dbReference>
<dbReference type="STRING" id="578942.SAMN05216289_12742"/>
<dbReference type="RefSeq" id="WP_175498127.1">
    <property type="nucleotide sequence ID" value="NZ_FOVF01000027.1"/>
</dbReference>
<dbReference type="PANTHER" id="PTHR30572">
    <property type="entry name" value="MEMBRANE COMPONENT OF TRANSPORTER-RELATED"/>
    <property type="match status" value="1"/>
</dbReference>
<organism evidence="10 11">
    <name type="scientific">Dokdonella immobilis</name>
    <dbReference type="NCBI Taxonomy" id="578942"/>
    <lineage>
        <taxon>Bacteria</taxon>
        <taxon>Pseudomonadati</taxon>
        <taxon>Pseudomonadota</taxon>
        <taxon>Gammaproteobacteria</taxon>
        <taxon>Lysobacterales</taxon>
        <taxon>Rhodanobacteraceae</taxon>
        <taxon>Dokdonella</taxon>
    </lineage>
</organism>
<feature type="domain" description="ABC3 transporter permease C-terminal" evidence="8">
    <location>
        <begin position="697"/>
        <end position="810"/>
    </location>
</feature>
<keyword evidence="2" id="KW-1003">Cell membrane</keyword>
<feature type="transmembrane region" description="Helical" evidence="7">
    <location>
        <begin position="747"/>
        <end position="768"/>
    </location>
</feature>
<feature type="transmembrane region" description="Helical" evidence="7">
    <location>
        <begin position="382"/>
        <end position="405"/>
    </location>
</feature>
<reference evidence="10 11" key="1">
    <citation type="submission" date="2016-10" db="EMBL/GenBank/DDBJ databases">
        <authorList>
            <person name="de Groot N.N."/>
        </authorList>
    </citation>
    <scope>NUCLEOTIDE SEQUENCE [LARGE SCALE GENOMIC DNA]</scope>
    <source>
        <strain evidence="10 11">CGMCC 1.7659</strain>
    </source>
</reference>
<feature type="domain" description="ABC3 transporter permease C-terminal" evidence="8">
    <location>
        <begin position="294"/>
        <end position="404"/>
    </location>
</feature>